<feature type="region of interest" description="Disordered" evidence="7">
    <location>
        <begin position="281"/>
        <end position="344"/>
    </location>
</feature>
<evidence type="ECO:0000256" key="7">
    <source>
        <dbReference type="SAM" id="MobiDB-lite"/>
    </source>
</evidence>
<dbReference type="InterPro" id="IPR036028">
    <property type="entry name" value="SH3-like_dom_sf"/>
</dbReference>
<comment type="subcellular location">
    <subcellularLocation>
        <location evidence="1">Membrane</location>
        <topology evidence="1">Peripheral membrane protein</topology>
    </subcellularLocation>
</comment>
<evidence type="ECO:0000313" key="9">
    <source>
        <dbReference type="EMBL" id="CAF0913185.1"/>
    </source>
</evidence>
<dbReference type="AlphaFoldDB" id="A0A814AIU6"/>
<dbReference type="Pfam" id="PF00018">
    <property type="entry name" value="SH3_1"/>
    <property type="match status" value="2"/>
</dbReference>
<evidence type="ECO:0000256" key="2">
    <source>
        <dbReference type="ARBA" id="ARBA00022443"/>
    </source>
</evidence>
<dbReference type="PRINTS" id="PR00452">
    <property type="entry name" value="SH3DOMAIN"/>
</dbReference>
<dbReference type="InterPro" id="IPR001452">
    <property type="entry name" value="SH3_domain"/>
</dbReference>
<evidence type="ECO:0000313" key="10">
    <source>
        <dbReference type="Proteomes" id="UP000663879"/>
    </source>
</evidence>
<feature type="compositionally biased region" description="Basic residues" evidence="7">
    <location>
        <begin position="322"/>
        <end position="334"/>
    </location>
</feature>
<sequence length="466" mass="53152">MEVLVEYDYSAQNLDELTIKKGDKIRNVIRKEDGWFEGELISNGKRGVFPDNFVKPIKNTPVSKPIIFNSPDDKKKSFITQTPIVAPIVVPPPQPPTSVASNQFQAKVLYSYVPVNDDELSIQENEIVTVIRLVEDGWYEGVLNGKRGVFPSNYVEKIEKLDKQDDEFETKKKKVFGIGFGNIFSGKQIELKTKENFAPVDIEPAIRKIKAKVLFDYEPSQPDELKLTRNEIIYILDRNLDDEGWWKGEIITSGKIGVFPDNFVQIIDEEKSKKFIETSNLNSAGSSTSSAASSSNNSLQRESKITSPSFDEIGQESERLTHLKKTRPVHRRPPSFRTKTLTKEDSIEVESKPIVSQSVLISSVTSSKEMQSSSSLAQMRESVVQDDLVQLRQEIEAIKQSNHEVVGEYRKVQNELVEVRKQHEEQMKKMQKKLNDLIFEIDEEKKTRLGLQVELERLKKTIMLNS</sequence>
<keyword evidence="2 5" id="KW-0728">SH3 domain</keyword>
<dbReference type="FunFam" id="2.30.30.40:FF:000072">
    <property type="entry name" value="Unconventional Myosin IB"/>
    <property type="match status" value="1"/>
</dbReference>
<dbReference type="Gene3D" id="2.30.30.40">
    <property type="entry name" value="SH3 Domains"/>
    <property type="match status" value="3"/>
</dbReference>
<dbReference type="PRINTS" id="PR00499">
    <property type="entry name" value="P67PHOX"/>
</dbReference>
<evidence type="ECO:0000256" key="6">
    <source>
        <dbReference type="SAM" id="Coils"/>
    </source>
</evidence>
<keyword evidence="4" id="KW-0472">Membrane</keyword>
<dbReference type="InterPro" id="IPR050384">
    <property type="entry name" value="Endophilin_SH3RF"/>
</dbReference>
<dbReference type="PROSITE" id="PS50002">
    <property type="entry name" value="SH3"/>
    <property type="match status" value="3"/>
</dbReference>
<evidence type="ECO:0000256" key="5">
    <source>
        <dbReference type="PROSITE-ProRule" id="PRU00192"/>
    </source>
</evidence>
<dbReference type="Pfam" id="PF14604">
    <property type="entry name" value="SH3_9"/>
    <property type="match status" value="1"/>
</dbReference>
<accession>A0A814AIU6</accession>
<feature type="domain" description="SH3" evidence="8">
    <location>
        <begin position="101"/>
        <end position="160"/>
    </location>
</feature>
<feature type="domain" description="SH3" evidence="8">
    <location>
        <begin position="206"/>
        <end position="269"/>
    </location>
</feature>
<feature type="domain" description="SH3" evidence="8">
    <location>
        <begin position="1"/>
        <end position="59"/>
    </location>
</feature>
<dbReference type="EMBL" id="CAJNOC010002112">
    <property type="protein sequence ID" value="CAF0913185.1"/>
    <property type="molecule type" value="Genomic_DNA"/>
</dbReference>
<reference evidence="9" key="1">
    <citation type="submission" date="2021-02" db="EMBL/GenBank/DDBJ databases">
        <authorList>
            <person name="Nowell W R."/>
        </authorList>
    </citation>
    <scope>NUCLEOTIDE SEQUENCE</scope>
    <source>
        <strain evidence="9">Ploen Becks lab</strain>
    </source>
</reference>
<comment type="caution">
    <text evidence="9">The sequence shown here is derived from an EMBL/GenBank/DDBJ whole genome shotgun (WGS) entry which is preliminary data.</text>
</comment>
<organism evidence="9 10">
    <name type="scientific">Brachionus calyciflorus</name>
    <dbReference type="NCBI Taxonomy" id="104777"/>
    <lineage>
        <taxon>Eukaryota</taxon>
        <taxon>Metazoa</taxon>
        <taxon>Spiralia</taxon>
        <taxon>Gnathifera</taxon>
        <taxon>Rotifera</taxon>
        <taxon>Eurotatoria</taxon>
        <taxon>Monogononta</taxon>
        <taxon>Pseudotrocha</taxon>
        <taxon>Ploima</taxon>
        <taxon>Brachionidae</taxon>
        <taxon>Brachionus</taxon>
    </lineage>
</organism>
<evidence type="ECO:0000259" key="8">
    <source>
        <dbReference type="PROSITE" id="PS50002"/>
    </source>
</evidence>
<feature type="compositionally biased region" description="Low complexity" evidence="7">
    <location>
        <begin position="281"/>
        <end position="299"/>
    </location>
</feature>
<name>A0A814AIU6_9BILA</name>
<feature type="coiled-coil region" evidence="6">
    <location>
        <begin position="388"/>
        <end position="461"/>
    </location>
</feature>
<dbReference type="Proteomes" id="UP000663879">
    <property type="component" value="Unassembled WGS sequence"/>
</dbReference>
<evidence type="ECO:0000256" key="1">
    <source>
        <dbReference type="ARBA" id="ARBA00004170"/>
    </source>
</evidence>
<evidence type="ECO:0000256" key="3">
    <source>
        <dbReference type="ARBA" id="ARBA00023054"/>
    </source>
</evidence>
<dbReference type="OrthoDB" id="5340910at2759"/>
<keyword evidence="3 6" id="KW-0175">Coiled coil</keyword>
<evidence type="ECO:0000256" key="4">
    <source>
        <dbReference type="ARBA" id="ARBA00023136"/>
    </source>
</evidence>
<proteinExistence type="predicted"/>
<keyword evidence="10" id="KW-1185">Reference proteome</keyword>
<dbReference type="SUPFAM" id="SSF50044">
    <property type="entry name" value="SH3-domain"/>
    <property type="match status" value="3"/>
</dbReference>
<dbReference type="PANTHER" id="PTHR14167">
    <property type="entry name" value="SH3 DOMAIN-CONTAINING"/>
    <property type="match status" value="1"/>
</dbReference>
<protein>
    <recommendedName>
        <fullName evidence="8">SH3 domain-containing protein</fullName>
    </recommendedName>
</protein>
<dbReference type="SMART" id="SM00326">
    <property type="entry name" value="SH3"/>
    <property type="match status" value="3"/>
</dbReference>
<dbReference type="PANTHER" id="PTHR14167:SF81">
    <property type="entry name" value="ENDOPHILIN-A"/>
    <property type="match status" value="1"/>
</dbReference>
<gene>
    <name evidence="9" type="ORF">OXX778_LOCUS12011</name>
</gene>